<accession>A0A0N1P3U7</accession>
<feature type="region of interest" description="Disordered" evidence="1">
    <location>
        <begin position="329"/>
        <end position="365"/>
    </location>
</feature>
<dbReference type="InterPro" id="IPR021713">
    <property type="entry name" value="Folliculin"/>
</dbReference>
<dbReference type="GO" id="GO:1904263">
    <property type="term" value="P:positive regulation of TORC1 signaling"/>
    <property type="evidence" value="ECO:0007669"/>
    <property type="project" value="TreeGrafter"/>
</dbReference>
<dbReference type="OrthoDB" id="5599713at2759"/>
<gene>
    <name evidence="3" type="ORF">AB675_8789</name>
</gene>
<evidence type="ECO:0000256" key="1">
    <source>
        <dbReference type="SAM" id="MobiDB-lite"/>
    </source>
</evidence>
<dbReference type="VEuPathDB" id="FungiDB:AB675_8789"/>
<feature type="compositionally biased region" description="Low complexity" evidence="1">
    <location>
        <begin position="186"/>
        <end position="207"/>
    </location>
</feature>
<name>A0A0N1P3U7_9EURO</name>
<protein>
    <submittedName>
        <fullName evidence="3">Folliculin</fullName>
    </submittedName>
</protein>
<dbReference type="STRING" id="1664694.A0A0N1P3U7"/>
<dbReference type="GO" id="GO:0005829">
    <property type="term" value="C:cytosol"/>
    <property type="evidence" value="ECO:0007669"/>
    <property type="project" value="TreeGrafter"/>
</dbReference>
<sequence>MDFTISLTHFCETHGPKNVLCTQVLPVECATCLPPTPPLRARSSGETLDGEDDYHEYTTTQQHAIPSLRKTGTDLTLPTDFFGASTTIDSEPESPNIERHPLFRHSDTDIAPRFRYGRAQGETCASCSFTVPDPVAGQLPAGAPGSIKADRKSKNGAPVFRSRELVCLGSSPPDKTNNLDMLGAHSNGSAANSYPGSSSYNSSSQSHSHSHHHSSDTCHEHTFTYLTAKSPSSPETYAALRASVIRTLSCEMLPRGMADGPLCFGDSIAGYTIAYIFRLTDPKARGRRRCYAFLALAGTDASRAFRACPMLWQAFAGIAKGIEAMATRAVEEKERKEEEERSSTRPVSGAFGTKSGTGGSSGGTKEKLAYTPVSSFLTQRAMDPDGTMRRAGQTSPRSLADIVGDETIFAALHRYFVVLLRMLGASFGGVPIASESVYQTTVAGAGDLDEIHSEKVNPIQLTKPRTRNEDKAAEAKTDKTKSSATGSPQKGSSKQDAPPPTIPANGTTLPTRTRTKGDIDSGQGRKERTHKPREPSTASTSTTSTTIEDDIMRAKRRLSKTLSLSATGPCAPLQVTQADVMGKVAVAGGAVVK</sequence>
<feature type="compositionally biased region" description="Polar residues" evidence="1">
    <location>
        <begin position="485"/>
        <end position="495"/>
    </location>
</feature>
<dbReference type="PROSITE" id="PS51834">
    <property type="entry name" value="DENN_FLCN_SMCR8"/>
    <property type="match status" value="1"/>
</dbReference>
<dbReference type="RefSeq" id="XP_018004515.1">
    <property type="nucleotide sequence ID" value="XM_018149265.1"/>
</dbReference>
<feature type="compositionally biased region" description="Basic and acidic residues" evidence="1">
    <location>
        <begin position="466"/>
        <end position="481"/>
    </location>
</feature>
<feature type="region of interest" description="Disordered" evidence="1">
    <location>
        <begin position="165"/>
        <end position="216"/>
    </location>
</feature>
<feature type="domain" description="UDENN FLCN/SMCR8-type" evidence="2">
    <location>
        <begin position="207"/>
        <end position="593"/>
    </location>
</feature>
<dbReference type="AlphaFoldDB" id="A0A0N1P3U7"/>
<comment type="caution">
    <text evidence="3">The sequence shown here is derived from an EMBL/GenBank/DDBJ whole genome shotgun (WGS) entry which is preliminary data.</text>
</comment>
<organism evidence="3 4">
    <name type="scientific">Cyphellophora attinorum</name>
    <dbReference type="NCBI Taxonomy" id="1664694"/>
    <lineage>
        <taxon>Eukaryota</taxon>
        <taxon>Fungi</taxon>
        <taxon>Dikarya</taxon>
        <taxon>Ascomycota</taxon>
        <taxon>Pezizomycotina</taxon>
        <taxon>Eurotiomycetes</taxon>
        <taxon>Chaetothyriomycetidae</taxon>
        <taxon>Chaetothyriales</taxon>
        <taxon>Cyphellophoraceae</taxon>
        <taxon>Cyphellophora</taxon>
    </lineage>
</organism>
<feature type="region of interest" description="Disordered" evidence="1">
    <location>
        <begin position="453"/>
        <end position="551"/>
    </location>
</feature>
<dbReference type="PANTHER" id="PTHR31441">
    <property type="entry name" value="FOLLICULIN FAMILY MEMBER"/>
    <property type="match status" value="1"/>
</dbReference>
<keyword evidence="4" id="KW-1185">Reference proteome</keyword>
<evidence type="ECO:0000259" key="2">
    <source>
        <dbReference type="PROSITE" id="PS51834"/>
    </source>
</evidence>
<dbReference type="InterPro" id="IPR037520">
    <property type="entry name" value="Folliculin/SMCR8_longin"/>
</dbReference>
<dbReference type="PANTHER" id="PTHR31441:SF2">
    <property type="entry name" value="FOLLICULIN"/>
    <property type="match status" value="1"/>
</dbReference>
<dbReference type="Pfam" id="PF11704">
    <property type="entry name" value="Folliculin"/>
    <property type="match status" value="1"/>
</dbReference>
<evidence type="ECO:0000313" key="3">
    <source>
        <dbReference type="EMBL" id="KPI44552.1"/>
    </source>
</evidence>
<dbReference type="InterPro" id="IPR037521">
    <property type="entry name" value="FLCN/SMCR8_DENN"/>
</dbReference>
<dbReference type="GeneID" id="28741145"/>
<feature type="compositionally biased region" description="Low complexity" evidence="1">
    <location>
        <begin position="536"/>
        <end position="546"/>
    </location>
</feature>
<feature type="compositionally biased region" description="Basic and acidic residues" evidence="1">
    <location>
        <begin position="329"/>
        <end position="343"/>
    </location>
</feature>
<dbReference type="GO" id="GO:0005096">
    <property type="term" value="F:GTPase activator activity"/>
    <property type="evidence" value="ECO:0007669"/>
    <property type="project" value="InterPro"/>
</dbReference>
<proteinExistence type="predicted"/>
<evidence type="ECO:0000313" key="4">
    <source>
        <dbReference type="Proteomes" id="UP000038010"/>
    </source>
</evidence>
<dbReference type="Proteomes" id="UP000038010">
    <property type="component" value="Unassembled WGS sequence"/>
</dbReference>
<feature type="compositionally biased region" description="Basic and acidic residues" evidence="1">
    <location>
        <begin position="515"/>
        <end position="526"/>
    </location>
</feature>
<reference evidence="3 4" key="1">
    <citation type="submission" date="2015-06" db="EMBL/GenBank/DDBJ databases">
        <title>Draft genome of the ant-associated black yeast Phialophora attae CBS 131958.</title>
        <authorList>
            <person name="Moreno L.F."/>
            <person name="Stielow B.J."/>
            <person name="de Hoog S."/>
            <person name="Vicente V.A."/>
            <person name="Weiss V.A."/>
            <person name="de Vries M."/>
            <person name="Cruz L.M."/>
            <person name="Souza E.M."/>
        </authorList>
    </citation>
    <scope>NUCLEOTIDE SEQUENCE [LARGE SCALE GENOMIC DNA]</scope>
    <source>
        <strain evidence="3 4">CBS 131958</strain>
    </source>
</reference>
<dbReference type="EMBL" id="LFJN01000003">
    <property type="protein sequence ID" value="KPI44552.1"/>
    <property type="molecule type" value="Genomic_DNA"/>
</dbReference>